<organism evidence="1 2">
    <name type="scientific">Enterobacter genomosp. O</name>
    <dbReference type="NCBI Taxonomy" id="2364150"/>
    <lineage>
        <taxon>Bacteria</taxon>
        <taxon>Pseudomonadati</taxon>
        <taxon>Pseudomonadota</taxon>
        <taxon>Gammaproteobacteria</taxon>
        <taxon>Enterobacterales</taxon>
        <taxon>Enterobacteriaceae</taxon>
        <taxon>Enterobacter</taxon>
        <taxon>Enterobacter cloacae complex</taxon>
        <taxon>Enterobacter cloacae complex clade O</taxon>
    </lineage>
</organism>
<gene>
    <name evidence="1" type="ORF">AWI28_15310</name>
</gene>
<protein>
    <recommendedName>
        <fullName evidence="3">DUF1380 domain-containing protein</fullName>
    </recommendedName>
</protein>
<keyword evidence="2" id="KW-1185">Reference proteome</keyword>
<comment type="caution">
    <text evidence="1">The sequence shown here is derived from an EMBL/GenBank/DDBJ whole genome shotgun (WGS) entry which is preliminary data.</text>
</comment>
<evidence type="ECO:0000313" key="1">
    <source>
        <dbReference type="EMBL" id="KUQ84850.1"/>
    </source>
</evidence>
<dbReference type="InterPro" id="IPR009811">
    <property type="entry name" value="DUF1380"/>
</dbReference>
<dbReference type="AlphaFoldDB" id="A0A0X4ESZ6"/>
<evidence type="ECO:0008006" key="3">
    <source>
        <dbReference type="Google" id="ProtNLM"/>
    </source>
</evidence>
<dbReference type="EMBL" id="LRCR01000010">
    <property type="protein sequence ID" value="KUQ84850.1"/>
    <property type="molecule type" value="Genomic_DNA"/>
</dbReference>
<name>A0A0X4ESZ6_9ENTR</name>
<proteinExistence type="predicted"/>
<evidence type="ECO:0000313" key="2">
    <source>
        <dbReference type="Proteomes" id="UP000064715"/>
    </source>
</evidence>
<dbReference type="OrthoDB" id="6612447at2"/>
<reference evidence="2" key="1">
    <citation type="submission" date="2016-01" db="EMBL/GenBank/DDBJ databases">
        <title>WGS of SAMN04407783.</title>
        <authorList>
            <person name="Adams M."/>
            <person name="Sutton G."/>
            <person name="Nelson K."/>
            <person name="Thaden J."/>
            <person name="Fowler V."/>
            <person name="Mccorrison J."/>
            <person name="Sanka R."/>
            <person name="Brinkac L."/>
            <person name="Nierman W."/>
        </authorList>
    </citation>
    <scope>NUCLEOTIDE SEQUENCE [LARGE SCALE GENOMIC DNA]</scope>
    <source>
        <strain evidence="2">GN04363</strain>
    </source>
</reference>
<dbReference type="Proteomes" id="UP000064715">
    <property type="component" value="Unassembled WGS sequence"/>
</dbReference>
<accession>A0A0X4ESZ6</accession>
<dbReference type="Pfam" id="PF07128">
    <property type="entry name" value="DUF1380"/>
    <property type="match status" value="1"/>
</dbReference>
<dbReference type="RefSeq" id="WP_059310914.1">
    <property type="nucleotide sequence ID" value="NZ_LRCR01000010.1"/>
</dbReference>
<sequence length="140" mass="15972">MYGTREELCVQLENMFTFDEPLVLLVWTEEGISVACREAQPEPDGTEIRNLMKAIGEMKMTQYRQEGVNNLTVSELLTRQREAANRQVSVPAVLLSRVLRSYECELENRIGMAWEAGRQEPESVRNELNNVRALQEALAA</sequence>